<reference evidence="1" key="2">
    <citation type="journal article" date="2022" name="New Phytol.">
        <title>Evolutionary transition to the ectomycorrhizal habit in the genomes of a hyperdiverse lineage of mushroom-forming fungi.</title>
        <authorList>
            <person name="Looney B."/>
            <person name="Miyauchi S."/>
            <person name="Morin E."/>
            <person name="Drula E."/>
            <person name="Courty P.E."/>
            <person name="Kohler A."/>
            <person name="Kuo A."/>
            <person name="LaButti K."/>
            <person name="Pangilinan J."/>
            <person name="Lipzen A."/>
            <person name="Riley R."/>
            <person name="Andreopoulos W."/>
            <person name="He G."/>
            <person name="Johnson J."/>
            <person name="Nolan M."/>
            <person name="Tritt A."/>
            <person name="Barry K.W."/>
            <person name="Grigoriev I.V."/>
            <person name="Nagy L.G."/>
            <person name="Hibbett D."/>
            <person name="Henrissat B."/>
            <person name="Matheny P.B."/>
            <person name="Labbe J."/>
            <person name="Martin F.M."/>
        </authorList>
    </citation>
    <scope>NUCLEOTIDE SEQUENCE</scope>
    <source>
        <strain evidence="1">EC-137</strain>
    </source>
</reference>
<protein>
    <submittedName>
        <fullName evidence="1">Uncharacterized protein</fullName>
    </submittedName>
</protein>
<evidence type="ECO:0000313" key="1">
    <source>
        <dbReference type="EMBL" id="KAI0027930.1"/>
    </source>
</evidence>
<name>A0ACB8Q8D9_9AGAM</name>
<reference evidence="1" key="1">
    <citation type="submission" date="2021-02" db="EMBL/GenBank/DDBJ databases">
        <authorList>
            <consortium name="DOE Joint Genome Institute"/>
            <person name="Ahrendt S."/>
            <person name="Looney B.P."/>
            <person name="Miyauchi S."/>
            <person name="Morin E."/>
            <person name="Drula E."/>
            <person name="Courty P.E."/>
            <person name="Chicoki N."/>
            <person name="Fauchery L."/>
            <person name="Kohler A."/>
            <person name="Kuo A."/>
            <person name="Labutti K."/>
            <person name="Pangilinan J."/>
            <person name="Lipzen A."/>
            <person name="Riley R."/>
            <person name="Andreopoulos W."/>
            <person name="He G."/>
            <person name="Johnson J."/>
            <person name="Barry K.W."/>
            <person name="Grigoriev I.V."/>
            <person name="Nagy L."/>
            <person name="Hibbett D."/>
            <person name="Henrissat B."/>
            <person name="Matheny P.B."/>
            <person name="Labbe J."/>
            <person name="Martin F."/>
        </authorList>
    </citation>
    <scope>NUCLEOTIDE SEQUENCE</scope>
    <source>
        <strain evidence="1">EC-137</strain>
    </source>
</reference>
<comment type="caution">
    <text evidence="1">The sequence shown here is derived from an EMBL/GenBank/DDBJ whole genome shotgun (WGS) entry which is preliminary data.</text>
</comment>
<dbReference type="Proteomes" id="UP000814128">
    <property type="component" value="Unassembled WGS sequence"/>
</dbReference>
<evidence type="ECO:0000313" key="2">
    <source>
        <dbReference type="Proteomes" id="UP000814128"/>
    </source>
</evidence>
<accession>A0ACB8Q8D9</accession>
<dbReference type="EMBL" id="MU273818">
    <property type="protein sequence ID" value="KAI0027930.1"/>
    <property type="molecule type" value="Genomic_DNA"/>
</dbReference>
<keyword evidence="2" id="KW-1185">Reference proteome</keyword>
<sequence>MPLAAHLALACAAADSFMRIALNTDSWSETITFNALGTVCTLRLHRIMSGHPDIASFVSAALPDAAFDDVPLSHALARAGPHATHKPPAVFDRHGYRYLRFHIGGGFFPVPHLDFPPFVVGEFFDQVCLHLAITNVAAFKHKNRLAWGATETTLYQFNALLRNTDDSCVEIQEGPTRPPMNPSEGGAFAEVSVFFQKHCFSTYDQIMRRVWAWRADALAQSIVLDQVYVFTNANRIQLEDLKCELGVAEVEVWKSIGTSRDFEPTE</sequence>
<gene>
    <name evidence="1" type="ORF">K488DRAFT_74171</name>
</gene>
<organism evidence="1 2">
    <name type="scientific">Vararia minispora EC-137</name>
    <dbReference type="NCBI Taxonomy" id="1314806"/>
    <lineage>
        <taxon>Eukaryota</taxon>
        <taxon>Fungi</taxon>
        <taxon>Dikarya</taxon>
        <taxon>Basidiomycota</taxon>
        <taxon>Agaricomycotina</taxon>
        <taxon>Agaricomycetes</taxon>
        <taxon>Russulales</taxon>
        <taxon>Lachnocladiaceae</taxon>
        <taxon>Vararia</taxon>
    </lineage>
</organism>
<proteinExistence type="predicted"/>